<feature type="transmembrane region" description="Helical" evidence="2">
    <location>
        <begin position="163"/>
        <end position="184"/>
    </location>
</feature>
<feature type="transmembrane region" description="Helical" evidence="2">
    <location>
        <begin position="225"/>
        <end position="243"/>
    </location>
</feature>
<evidence type="ECO:0000256" key="1">
    <source>
        <dbReference type="SAM" id="MobiDB-lite"/>
    </source>
</evidence>
<gene>
    <name evidence="3" type="ORF">C1280_22880</name>
</gene>
<reference evidence="3 4" key="1">
    <citation type="submission" date="2018-01" db="EMBL/GenBank/DDBJ databases">
        <title>G. obscuriglobus.</title>
        <authorList>
            <person name="Franke J."/>
            <person name="Blomberg W."/>
            <person name="Selmecki A."/>
        </authorList>
    </citation>
    <scope>NUCLEOTIDE SEQUENCE [LARGE SCALE GENOMIC DNA]</scope>
    <source>
        <strain evidence="3 4">DSM 5831</strain>
    </source>
</reference>
<feature type="transmembrane region" description="Helical" evidence="2">
    <location>
        <begin position="106"/>
        <end position="123"/>
    </location>
</feature>
<keyword evidence="2" id="KW-1133">Transmembrane helix</keyword>
<feature type="region of interest" description="Disordered" evidence="1">
    <location>
        <begin position="283"/>
        <end position="329"/>
    </location>
</feature>
<evidence type="ECO:0000313" key="3">
    <source>
        <dbReference type="EMBL" id="AWM39558.1"/>
    </source>
</evidence>
<keyword evidence="4" id="KW-1185">Reference proteome</keyword>
<feature type="transmembrane region" description="Helical" evidence="2">
    <location>
        <begin position="57"/>
        <end position="86"/>
    </location>
</feature>
<dbReference type="AlphaFoldDB" id="A0A2Z3H1E9"/>
<sequence length="329" mass="37067">MSNTVKALGGQPELTQGDVIRLLATDAAARPYVLATLAALAMIFVVLFMSGSDLGGIIVVLFGAAAMALRWTAAPPFLLLVIAYFQLFPFGIPDPGSENPYQVRESHFQVTDMVLVMAVLVYLRGQYRLFGLVHQIVPPDSALKRKGEVPVRRPTAHIRPDELAWMLAASGALVLIGQAVWWLVNALEFVPMESGVPFRWADTRSLRAFSRDQPPGEFRPGQNRFFVLLGILFFGTLLVRLVFGYWRLRVMNASEGAMVLADTSWSESHRERVRLEKWRVWGRRRASERAEAAAQDARQREKEAARKRAAEEERAARKRPKRARRDDQK</sequence>
<feature type="compositionally biased region" description="Basic and acidic residues" evidence="1">
    <location>
        <begin position="283"/>
        <end position="315"/>
    </location>
</feature>
<dbReference type="Proteomes" id="UP000245802">
    <property type="component" value="Chromosome"/>
</dbReference>
<dbReference type="OrthoDB" id="287741at2"/>
<keyword evidence="2" id="KW-0472">Membrane</keyword>
<organism evidence="3 4">
    <name type="scientific">Gemmata obscuriglobus</name>
    <dbReference type="NCBI Taxonomy" id="114"/>
    <lineage>
        <taxon>Bacteria</taxon>
        <taxon>Pseudomonadati</taxon>
        <taxon>Planctomycetota</taxon>
        <taxon>Planctomycetia</taxon>
        <taxon>Gemmatales</taxon>
        <taxon>Gemmataceae</taxon>
        <taxon>Gemmata</taxon>
    </lineage>
</organism>
<evidence type="ECO:0000256" key="2">
    <source>
        <dbReference type="SAM" id="Phobius"/>
    </source>
</evidence>
<proteinExistence type="predicted"/>
<dbReference type="KEGG" id="gog:C1280_22880"/>
<accession>A0A2Z3H1E9</accession>
<name>A0A2Z3H1E9_9BACT</name>
<evidence type="ECO:0000313" key="4">
    <source>
        <dbReference type="Proteomes" id="UP000245802"/>
    </source>
</evidence>
<keyword evidence="2" id="KW-0812">Transmembrane</keyword>
<protein>
    <submittedName>
        <fullName evidence="3">Uncharacterized protein</fullName>
    </submittedName>
</protein>
<dbReference type="RefSeq" id="WP_109571165.1">
    <property type="nucleotide sequence ID" value="NZ_CP025958.1"/>
</dbReference>
<dbReference type="EMBL" id="CP025958">
    <property type="protein sequence ID" value="AWM39558.1"/>
    <property type="molecule type" value="Genomic_DNA"/>
</dbReference>